<dbReference type="AlphaFoldDB" id="A0AAD9QFE7"/>
<comment type="function">
    <text evidence="1">Metalloprotease.</text>
</comment>
<dbReference type="PROSITE" id="PS50060">
    <property type="entry name" value="MAM_2"/>
    <property type="match status" value="1"/>
</dbReference>
<gene>
    <name evidence="18" type="ORF">P5673_017128</name>
</gene>
<evidence type="ECO:0000256" key="3">
    <source>
        <dbReference type="ARBA" id="ARBA00022656"/>
    </source>
</evidence>
<comment type="caution">
    <text evidence="12">Lacks conserved residue(s) required for the propagation of feature annotation.</text>
</comment>
<dbReference type="SMART" id="SM00235">
    <property type="entry name" value="ZnMc"/>
    <property type="match status" value="1"/>
</dbReference>
<evidence type="ECO:0000256" key="6">
    <source>
        <dbReference type="ARBA" id="ARBA00022737"/>
    </source>
</evidence>
<accession>A0AAD9QFE7</accession>
<dbReference type="PROSITE" id="PS50092">
    <property type="entry name" value="TSP1"/>
    <property type="match status" value="1"/>
</dbReference>
<feature type="domain" description="ShKT" evidence="16">
    <location>
        <begin position="666"/>
        <end position="701"/>
    </location>
</feature>
<dbReference type="InterPro" id="IPR001506">
    <property type="entry name" value="Peptidase_M12A"/>
</dbReference>
<evidence type="ECO:0000256" key="4">
    <source>
        <dbReference type="ARBA" id="ARBA00022670"/>
    </source>
</evidence>
<dbReference type="GO" id="GO:0006508">
    <property type="term" value="P:proteolysis"/>
    <property type="evidence" value="ECO:0007669"/>
    <property type="project" value="UniProtKB-KW"/>
</dbReference>
<dbReference type="Pfam" id="PF01400">
    <property type="entry name" value="Astacin"/>
    <property type="match status" value="1"/>
</dbReference>
<reference evidence="18" key="1">
    <citation type="journal article" date="2023" name="G3 (Bethesda)">
        <title>Whole genome assembly and annotation of the endangered Caribbean coral Acropora cervicornis.</title>
        <authorList>
            <person name="Selwyn J.D."/>
            <person name="Vollmer S.V."/>
        </authorList>
    </citation>
    <scope>NUCLEOTIDE SEQUENCE</scope>
    <source>
        <strain evidence="18">K2</strain>
    </source>
</reference>
<comment type="cofactor">
    <cofactor evidence="13 14">
        <name>Zn(2+)</name>
        <dbReference type="ChEBI" id="CHEBI:29105"/>
    </cofactor>
    <text evidence="13 14">Binds 1 zinc ion per subunit.</text>
</comment>
<feature type="active site" evidence="13">
    <location>
        <position position="220"/>
    </location>
</feature>
<evidence type="ECO:0000256" key="2">
    <source>
        <dbReference type="ARBA" id="ARBA00004167"/>
    </source>
</evidence>
<dbReference type="Proteomes" id="UP001249851">
    <property type="component" value="Unassembled WGS sequence"/>
</dbReference>
<dbReference type="SMART" id="SM00254">
    <property type="entry name" value="ShKT"/>
    <property type="match status" value="6"/>
</dbReference>
<keyword evidence="13 14" id="KW-0862">Zinc</keyword>
<dbReference type="Pfam" id="PF01549">
    <property type="entry name" value="ShK"/>
    <property type="match status" value="3"/>
</dbReference>
<feature type="domain" description="MAM" evidence="15">
    <location>
        <begin position="445"/>
        <end position="612"/>
    </location>
</feature>
<dbReference type="GO" id="GO:0004222">
    <property type="term" value="F:metalloendopeptidase activity"/>
    <property type="evidence" value="ECO:0007669"/>
    <property type="project" value="UniProtKB-UniRule"/>
</dbReference>
<keyword evidence="7 13" id="KW-0378">Hydrolase</keyword>
<dbReference type="SUPFAM" id="SSF82895">
    <property type="entry name" value="TSP-1 type 1 repeat"/>
    <property type="match status" value="1"/>
</dbReference>
<evidence type="ECO:0000256" key="7">
    <source>
        <dbReference type="ARBA" id="ARBA00022801"/>
    </source>
</evidence>
<keyword evidence="13 14" id="KW-0479">Metal-binding</keyword>
<evidence type="ECO:0000256" key="8">
    <source>
        <dbReference type="ARBA" id="ARBA00022989"/>
    </source>
</evidence>
<evidence type="ECO:0000256" key="1">
    <source>
        <dbReference type="ARBA" id="ARBA00002657"/>
    </source>
</evidence>
<evidence type="ECO:0000313" key="19">
    <source>
        <dbReference type="Proteomes" id="UP001249851"/>
    </source>
</evidence>
<dbReference type="CDD" id="cd04280">
    <property type="entry name" value="ZnMc_astacin_like"/>
    <property type="match status" value="1"/>
</dbReference>
<evidence type="ECO:0000256" key="10">
    <source>
        <dbReference type="ARBA" id="ARBA00023157"/>
    </source>
</evidence>
<keyword evidence="8" id="KW-1133">Transmembrane helix</keyword>
<dbReference type="InterPro" id="IPR000884">
    <property type="entry name" value="TSP1_rpt"/>
</dbReference>
<dbReference type="PANTHER" id="PTHR10127:SF850">
    <property type="entry name" value="METALLOENDOPEPTIDASE"/>
    <property type="match status" value="1"/>
</dbReference>
<evidence type="ECO:0000259" key="15">
    <source>
        <dbReference type="PROSITE" id="PS50060"/>
    </source>
</evidence>
<keyword evidence="19" id="KW-1185">Reference proteome</keyword>
<dbReference type="PROSITE" id="PS00740">
    <property type="entry name" value="MAM_1"/>
    <property type="match status" value="1"/>
</dbReference>
<dbReference type="SMART" id="SM00137">
    <property type="entry name" value="MAM"/>
    <property type="match status" value="1"/>
</dbReference>
<dbReference type="Pfam" id="PF00090">
    <property type="entry name" value="TSP_1"/>
    <property type="match status" value="1"/>
</dbReference>
<keyword evidence="13 14" id="KW-0482">Metalloprotease</keyword>
<dbReference type="CDD" id="cd06263">
    <property type="entry name" value="MAM"/>
    <property type="match status" value="1"/>
</dbReference>
<dbReference type="Gene3D" id="2.60.120.200">
    <property type="match status" value="1"/>
</dbReference>
<proteinExistence type="predicted"/>
<comment type="caution">
    <text evidence="18">The sequence shown here is derived from an EMBL/GenBank/DDBJ whole genome shotgun (WGS) entry which is preliminary data.</text>
</comment>
<dbReference type="GO" id="GO:0090729">
    <property type="term" value="F:toxin activity"/>
    <property type="evidence" value="ECO:0007669"/>
    <property type="project" value="UniProtKB-KW"/>
</dbReference>
<dbReference type="EC" id="3.4.24.-" evidence="14"/>
<keyword evidence="5" id="KW-0812">Transmembrane</keyword>
<dbReference type="GO" id="GO:0008270">
    <property type="term" value="F:zinc ion binding"/>
    <property type="evidence" value="ECO:0007669"/>
    <property type="project" value="UniProtKB-UniRule"/>
</dbReference>
<evidence type="ECO:0000256" key="11">
    <source>
        <dbReference type="ARBA" id="ARBA00023180"/>
    </source>
</evidence>
<feature type="domain" description="ShKT" evidence="16">
    <location>
        <begin position="771"/>
        <end position="806"/>
    </location>
</feature>
<dbReference type="PROSITE" id="PS51864">
    <property type="entry name" value="ASTACIN"/>
    <property type="match status" value="1"/>
</dbReference>
<dbReference type="InterPro" id="IPR024079">
    <property type="entry name" value="MetalloPept_cat_dom_sf"/>
</dbReference>
<dbReference type="PANTHER" id="PTHR10127">
    <property type="entry name" value="DISCOIDIN, CUB, EGF, LAMININ , AND ZINC METALLOPROTEASE DOMAIN CONTAINING"/>
    <property type="match status" value="1"/>
</dbReference>
<feature type="binding site" evidence="13">
    <location>
        <position position="223"/>
    </location>
    <ligand>
        <name>Zn(2+)</name>
        <dbReference type="ChEBI" id="CHEBI:29105"/>
        <note>catalytic</note>
    </ligand>
</feature>
<evidence type="ECO:0000313" key="18">
    <source>
        <dbReference type="EMBL" id="KAK2560154.1"/>
    </source>
</evidence>
<dbReference type="Pfam" id="PF00629">
    <property type="entry name" value="MAM"/>
    <property type="match status" value="1"/>
</dbReference>
<protein>
    <recommendedName>
        <fullName evidence="14">Metalloendopeptidase</fullName>
        <ecNumber evidence="14">3.4.24.-</ecNumber>
    </recommendedName>
</protein>
<dbReference type="Gene3D" id="2.20.100.10">
    <property type="entry name" value="Thrombospondin type-1 (TSP1) repeat"/>
    <property type="match status" value="1"/>
</dbReference>
<keyword evidence="11" id="KW-0325">Glycoprotein</keyword>
<dbReference type="InterPro" id="IPR036383">
    <property type="entry name" value="TSP1_rpt_sf"/>
</dbReference>
<keyword evidence="3" id="KW-0800">Toxin</keyword>
<evidence type="ECO:0000256" key="9">
    <source>
        <dbReference type="ARBA" id="ARBA00023136"/>
    </source>
</evidence>
<dbReference type="SUPFAM" id="SSF55486">
    <property type="entry name" value="Metalloproteases ('zincins'), catalytic domain"/>
    <property type="match status" value="1"/>
</dbReference>
<dbReference type="SUPFAM" id="SSF49899">
    <property type="entry name" value="Concanavalin A-like lectins/glucanases"/>
    <property type="match status" value="1"/>
</dbReference>
<dbReference type="FunFam" id="2.20.100.10:FF:000007">
    <property type="entry name" value="Thrombospondin 1"/>
    <property type="match status" value="1"/>
</dbReference>
<dbReference type="InterPro" id="IPR006026">
    <property type="entry name" value="Peptidase_Metallo"/>
</dbReference>
<reference evidence="18" key="2">
    <citation type="journal article" date="2023" name="Science">
        <title>Genomic signatures of disease resistance in endangered staghorn corals.</title>
        <authorList>
            <person name="Vollmer S.V."/>
            <person name="Selwyn J.D."/>
            <person name="Despard B.A."/>
            <person name="Roesel C.L."/>
        </authorList>
    </citation>
    <scope>NUCLEOTIDE SEQUENCE</scope>
    <source>
        <strain evidence="18">K2</strain>
    </source>
</reference>
<evidence type="ECO:0000259" key="17">
    <source>
        <dbReference type="PROSITE" id="PS51864"/>
    </source>
</evidence>
<dbReference type="PRINTS" id="PR00480">
    <property type="entry name" value="ASTACIN"/>
</dbReference>
<evidence type="ECO:0000259" key="16">
    <source>
        <dbReference type="PROSITE" id="PS51670"/>
    </source>
</evidence>
<keyword evidence="4 13" id="KW-0645">Protease</keyword>
<dbReference type="EMBL" id="JARQWQ010000037">
    <property type="protein sequence ID" value="KAK2560154.1"/>
    <property type="molecule type" value="Genomic_DNA"/>
</dbReference>
<organism evidence="18 19">
    <name type="scientific">Acropora cervicornis</name>
    <name type="common">Staghorn coral</name>
    <dbReference type="NCBI Taxonomy" id="6130"/>
    <lineage>
        <taxon>Eukaryota</taxon>
        <taxon>Metazoa</taxon>
        <taxon>Cnidaria</taxon>
        <taxon>Anthozoa</taxon>
        <taxon>Hexacorallia</taxon>
        <taxon>Scleractinia</taxon>
        <taxon>Astrocoeniina</taxon>
        <taxon>Acroporidae</taxon>
        <taxon>Acropora</taxon>
    </lineage>
</organism>
<dbReference type="Gene3D" id="3.40.390.10">
    <property type="entry name" value="Collagenase (Catalytic Domain)"/>
    <property type="match status" value="1"/>
</dbReference>
<dbReference type="GO" id="GO:0016020">
    <property type="term" value="C:membrane"/>
    <property type="evidence" value="ECO:0007669"/>
    <property type="project" value="UniProtKB-SubCell"/>
</dbReference>
<dbReference type="SMART" id="SM00209">
    <property type="entry name" value="TSP1"/>
    <property type="match status" value="2"/>
</dbReference>
<comment type="subcellular location">
    <subcellularLocation>
        <location evidence="2">Membrane</location>
        <topology evidence="2">Single-pass membrane protein</topology>
    </subcellularLocation>
</comment>
<sequence length="841" mass="94820">MVDDLKFFAFLSFLAIFVTSMYGKPLIDETTSNKKAVDRNFDDEIEEISKQEFDSVHGRILAVNMAHIRRKRQLPSNVSGGDENSFKGIEQANKGNMSKYFQGDIQLDFDTEVELKNGTTGDPSRNAIRSRKRLWTDRVIPFYIPSFMSHIESNLYKAIFEIQSKTCLRFKRLYRRRGNYIDFGNDDGCSSKVGKRYASVGRQEISLGRGCNHVSIITHELMHAIGFFHEQSRSDRDKYIKIYWENIQSGFADQFDKYTWRTIDDLGVSYDFKSIMHYDRRAFTKDGKPTIVAIGNENMEFGNSKGELLSYKDALEVKALYDCQTKTNGWTRWSRWTPCDEKCSRRRERFCYHSGNIQSCGGNVNVYGVEYHDEKCPSSICPAPVHGHWGRWSEWHPCSKTCNDGQIKRYRRCNNPKPQHGGRQCPGSGEEAKMCIVKRCHLDRDDTDFEPPPASSGRSQLGMWTNAVRNAPWTLRKGFTPSFDTGPAGDHTTGKGYYLYVESSSLSRGQEARLVSPNLPAQREGQCLKFYYSMYGSTMGTLKVQIKKSNGNSWLIFYKSGNQGTGWKRASGNINVGAGFNYQLAFIGTVGGTSYSDFAIDDVYIDPGLCNCQDNYHTCYLWAKKGQCTSNRNWMRDHCKRSCKVCTVAPTRPITPAPVTTPITGCVDRNPTNCPGWAAQGYCKKNPKYMQVHCCKSCASCTDKNLKYCPLWAAKGLCTTNSGYMIKTCCKACATCVDKNPTQCPLWAANGECKKTAAYMSINCCKACASCVDKNPTQCPLWAANGECKKAPGYMRKNCCNSCANCVNMDPVQCPRWARNGECKKSPGYMVKNCCQSCAAL</sequence>
<evidence type="ECO:0000256" key="13">
    <source>
        <dbReference type="PROSITE-ProRule" id="PRU01211"/>
    </source>
</evidence>
<keyword evidence="6" id="KW-0677">Repeat</keyword>
<keyword evidence="9" id="KW-0472">Membrane</keyword>
<feature type="domain" description="ShKT" evidence="16">
    <location>
        <begin position="612"/>
        <end position="646"/>
    </location>
</feature>
<evidence type="ECO:0000256" key="5">
    <source>
        <dbReference type="ARBA" id="ARBA00022692"/>
    </source>
</evidence>
<evidence type="ECO:0000256" key="14">
    <source>
        <dbReference type="RuleBase" id="RU361183"/>
    </source>
</evidence>
<keyword evidence="10 12" id="KW-1015">Disulfide bond</keyword>
<dbReference type="InterPro" id="IPR034035">
    <property type="entry name" value="Astacin-like_dom"/>
</dbReference>
<feature type="domain" description="Peptidase M12A" evidence="17">
    <location>
        <begin position="126"/>
        <end position="324"/>
    </location>
</feature>
<dbReference type="PROSITE" id="PS51670">
    <property type="entry name" value="SHKT"/>
    <property type="match status" value="3"/>
</dbReference>
<dbReference type="InterPro" id="IPR013320">
    <property type="entry name" value="ConA-like_dom_sf"/>
</dbReference>
<feature type="binding site" evidence="13">
    <location>
        <position position="219"/>
    </location>
    <ligand>
        <name>Zn(2+)</name>
        <dbReference type="ChEBI" id="CHEBI:29105"/>
        <note>catalytic</note>
    </ligand>
</feature>
<dbReference type="InterPro" id="IPR003582">
    <property type="entry name" value="ShKT_dom"/>
</dbReference>
<dbReference type="InterPro" id="IPR000998">
    <property type="entry name" value="MAM_dom"/>
</dbReference>
<evidence type="ECO:0000256" key="12">
    <source>
        <dbReference type="PROSITE-ProRule" id="PRU01005"/>
    </source>
</evidence>
<feature type="disulfide bond" evidence="12">
    <location>
        <begin position="612"/>
        <end position="646"/>
    </location>
</feature>
<feature type="disulfide bond" evidence="13">
    <location>
        <begin position="189"/>
        <end position="211"/>
    </location>
</feature>
<feature type="binding site" evidence="13">
    <location>
        <position position="229"/>
    </location>
    <ligand>
        <name>Zn(2+)</name>
        <dbReference type="ChEBI" id="CHEBI:29105"/>
        <note>catalytic</note>
    </ligand>
</feature>
<name>A0AAD9QFE7_ACRCE</name>